<proteinExistence type="predicted"/>
<evidence type="ECO:0000313" key="1">
    <source>
        <dbReference type="EMBL" id="CAG8458527.1"/>
    </source>
</evidence>
<organism evidence="1 2">
    <name type="scientific">Acaulospora colombiana</name>
    <dbReference type="NCBI Taxonomy" id="27376"/>
    <lineage>
        <taxon>Eukaryota</taxon>
        <taxon>Fungi</taxon>
        <taxon>Fungi incertae sedis</taxon>
        <taxon>Mucoromycota</taxon>
        <taxon>Glomeromycotina</taxon>
        <taxon>Glomeromycetes</taxon>
        <taxon>Diversisporales</taxon>
        <taxon>Acaulosporaceae</taxon>
        <taxon>Acaulospora</taxon>
    </lineage>
</organism>
<keyword evidence="2" id="KW-1185">Reference proteome</keyword>
<gene>
    <name evidence="1" type="ORF">ACOLOM_LOCUS1071</name>
</gene>
<reference evidence="1" key="1">
    <citation type="submission" date="2021-06" db="EMBL/GenBank/DDBJ databases">
        <authorList>
            <person name="Kallberg Y."/>
            <person name="Tangrot J."/>
            <person name="Rosling A."/>
        </authorList>
    </citation>
    <scope>NUCLEOTIDE SEQUENCE</scope>
    <source>
        <strain evidence="1">CL356</strain>
    </source>
</reference>
<protein>
    <submittedName>
        <fullName evidence="1">1022_t:CDS:1</fullName>
    </submittedName>
</protein>
<name>A0ACA9K8S2_9GLOM</name>
<sequence length="139" mass="15477">MVVAFAGLSTAVYRMARQPFNEWAAEQMSASIITSSRVNNILDQAQEDHKSAVKERINSVSQLRDIVDVTKALFAISKETAKVEAEAFELKQKVAAAAEIKSVLDSWVRYEASLRELERKALASHVIDRARVQLEDSAL</sequence>
<accession>A0ACA9K8S2</accession>
<comment type="caution">
    <text evidence="1">The sequence shown here is derived from an EMBL/GenBank/DDBJ whole genome shotgun (WGS) entry which is preliminary data.</text>
</comment>
<evidence type="ECO:0000313" key="2">
    <source>
        <dbReference type="Proteomes" id="UP000789525"/>
    </source>
</evidence>
<dbReference type="Proteomes" id="UP000789525">
    <property type="component" value="Unassembled WGS sequence"/>
</dbReference>
<dbReference type="EMBL" id="CAJVPT010001206">
    <property type="protein sequence ID" value="CAG8458527.1"/>
    <property type="molecule type" value="Genomic_DNA"/>
</dbReference>